<dbReference type="SMART" id="SM00360">
    <property type="entry name" value="RRM"/>
    <property type="match status" value="1"/>
</dbReference>
<dbReference type="InterPro" id="IPR012677">
    <property type="entry name" value="Nucleotide-bd_a/b_plait_sf"/>
</dbReference>
<dbReference type="SUPFAM" id="SSF54928">
    <property type="entry name" value="RNA-binding domain, RBD"/>
    <property type="match status" value="1"/>
</dbReference>
<sequence>MAGAGPLPGLPGAGGPVVPGPGASIPGKSGEERLKEMEAEMALFEQEVLGAPITGIPTAMPAMPTVPTVEAMQVPTAPVIRPIIATNTYQQVQQTLEARAAAAATVVSPMVGGSPFVGPGKSGVLALALVIGVTWKVQRLEKRCFCDEQLWPPRGPLSCVRPSSPMCFREQQVVLALWPCGPLTRPSWVPLCLGPRTTYDATTDGSGPGPPLGSMAALRPPLVSVDRLLMVRRRASNTPRVGLGLGLGLKEKEEAVVAAAAGLEDASAAVAVGAGGTPTGPAVIGPSLPLALAMPLPEPEPLPLPLEVVRGLLPPLRIPELLSLRPRPRPPRPEPPPGLMALEVPEPLGEDKKKGKPEKLKRCIRTAAGSSWEDPSLLEWDADDFRIFCGDLGNEVNDDILARAFSRFPSFLKAKVIRDKRTGKTKGYGFVSFKDPSDYVRAMREMNGKYVGSRPIKLRKSMWKDRNLDVVRKKQKEKKKLGLR</sequence>
<protein>
    <recommendedName>
        <fullName evidence="4">RNA-binding protein 42</fullName>
    </recommendedName>
    <alternativeName>
        <fullName evidence="8">RNA-binding motif protein 42</fullName>
    </alternativeName>
</protein>
<evidence type="ECO:0000256" key="11">
    <source>
        <dbReference type="SAM" id="MobiDB-lite"/>
    </source>
</evidence>
<dbReference type="Pfam" id="PF00076">
    <property type="entry name" value="RRM_1"/>
    <property type="match status" value="1"/>
</dbReference>
<dbReference type="PANTHER" id="PTHR47640:SF11">
    <property type="entry name" value="RNA-BINDING PROTEIN 42"/>
    <property type="match status" value="1"/>
</dbReference>
<reference evidence="13" key="1">
    <citation type="submission" date="2023-06" db="EMBL/GenBank/DDBJ databases">
        <title>Reference genome for the Northern bat (Eptesicus nilssonii), a most northern bat species.</title>
        <authorList>
            <person name="Laine V.N."/>
            <person name="Pulliainen A.T."/>
            <person name="Lilley T.M."/>
        </authorList>
    </citation>
    <scope>NUCLEOTIDE SEQUENCE</scope>
    <source>
        <strain evidence="13">BLF_Eptnil</strain>
        <tissue evidence="13">Kidney</tissue>
    </source>
</reference>
<evidence type="ECO:0000256" key="2">
    <source>
        <dbReference type="ARBA" id="ARBA00004496"/>
    </source>
</evidence>
<comment type="subunit">
    <text evidence="9">Interacts with HNRNPK.</text>
</comment>
<keyword evidence="5" id="KW-0963">Cytoplasm</keyword>
<dbReference type="CDD" id="cd12383">
    <property type="entry name" value="RRM_RBM42"/>
    <property type="match status" value="1"/>
</dbReference>
<evidence type="ECO:0000256" key="4">
    <source>
        <dbReference type="ARBA" id="ARBA00015192"/>
    </source>
</evidence>
<evidence type="ECO:0000256" key="1">
    <source>
        <dbReference type="ARBA" id="ARBA00004123"/>
    </source>
</evidence>
<keyword evidence="6 10" id="KW-0694">RNA-binding</keyword>
<feature type="domain" description="RRM" evidence="12">
    <location>
        <begin position="385"/>
        <end position="463"/>
    </location>
</feature>
<dbReference type="InterPro" id="IPR000504">
    <property type="entry name" value="RRM_dom"/>
</dbReference>
<evidence type="ECO:0000256" key="9">
    <source>
        <dbReference type="ARBA" id="ARBA00063496"/>
    </source>
</evidence>
<gene>
    <name evidence="13" type="ORF">QTO34_010484</name>
</gene>
<dbReference type="PROSITE" id="PS50102">
    <property type="entry name" value="RRM"/>
    <property type="match status" value="1"/>
</dbReference>
<dbReference type="GO" id="GO:0005634">
    <property type="term" value="C:nucleus"/>
    <property type="evidence" value="ECO:0007669"/>
    <property type="project" value="UniProtKB-SubCell"/>
</dbReference>
<feature type="region of interest" description="Disordered" evidence="11">
    <location>
        <begin position="323"/>
        <end position="360"/>
    </location>
</feature>
<evidence type="ECO:0000256" key="5">
    <source>
        <dbReference type="ARBA" id="ARBA00022490"/>
    </source>
</evidence>
<dbReference type="AlphaFoldDB" id="A0AA40HFJ2"/>
<organism evidence="13 14">
    <name type="scientific">Cnephaeus nilssonii</name>
    <name type="common">Northern bat</name>
    <name type="synonym">Eptesicus nilssonii</name>
    <dbReference type="NCBI Taxonomy" id="3371016"/>
    <lineage>
        <taxon>Eukaryota</taxon>
        <taxon>Metazoa</taxon>
        <taxon>Chordata</taxon>
        <taxon>Craniata</taxon>
        <taxon>Vertebrata</taxon>
        <taxon>Euteleostomi</taxon>
        <taxon>Mammalia</taxon>
        <taxon>Eutheria</taxon>
        <taxon>Laurasiatheria</taxon>
        <taxon>Chiroptera</taxon>
        <taxon>Yangochiroptera</taxon>
        <taxon>Vespertilionidae</taxon>
        <taxon>Cnephaeus</taxon>
    </lineage>
</organism>
<evidence type="ECO:0000256" key="3">
    <source>
        <dbReference type="ARBA" id="ARBA00007408"/>
    </source>
</evidence>
<evidence type="ECO:0000256" key="6">
    <source>
        <dbReference type="ARBA" id="ARBA00022884"/>
    </source>
</evidence>
<keyword evidence="14" id="KW-1185">Reference proteome</keyword>
<feature type="region of interest" description="Disordered" evidence="11">
    <location>
        <begin position="1"/>
        <end position="29"/>
    </location>
</feature>
<dbReference type="InterPro" id="IPR034215">
    <property type="entry name" value="RBM42_RRM"/>
</dbReference>
<dbReference type="GO" id="GO:0003729">
    <property type="term" value="F:mRNA binding"/>
    <property type="evidence" value="ECO:0007669"/>
    <property type="project" value="InterPro"/>
</dbReference>
<evidence type="ECO:0000256" key="10">
    <source>
        <dbReference type="PROSITE-ProRule" id="PRU00176"/>
    </source>
</evidence>
<evidence type="ECO:0000256" key="7">
    <source>
        <dbReference type="ARBA" id="ARBA00023242"/>
    </source>
</evidence>
<name>A0AA40HFJ2_CNENI</name>
<dbReference type="InterPro" id="IPR035979">
    <property type="entry name" value="RBD_domain_sf"/>
</dbReference>
<evidence type="ECO:0000259" key="12">
    <source>
        <dbReference type="PROSITE" id="PS50102"/>
    </source>
</evidence>
<dbReference type="GO" id="GO:0005737">
    <property type="term" value="C:cytoplasm"/>
    <property type="evidence" value="ECO:0007669"/>
    <property type="project" value="UniProtKB-SubCell"/>
</dbReference>
<evidence type="ECO:0000313" key="13">
    <source>
        <dbReference type="EMBL" id="KAK1330296.1"/>
    </source>
</evidence>
<comment type="caution">
    <text evidence="13">The sequence shown here is derived from an EMBL/GenBank/DDBJ whole genome shotgun (WGS) entry which is preliminary data.</text>
</comment>
<dbReference type="PANTHER" id="PTHR47640">
    <property type="entry name" value="TRNA SELENOCYSTEINE 1-ASSOCIATED PROTEIN 1-RELATED-RELATED"/>
    <property type="match status" value="1"/>
</dbReference>
<evidence type="ECO:0000313" key="14">
    <source>
        <dbReference type="Proteomes" id="UP001177744"/>
    </source>
</evidence>
<dbReference type="FunFam" id="3.30.70.330:FF:000189">
    <property type="entry name" value="RNA-binding protein 42 isoform X2"/>
    <property type="match status" value="1"/>
</dbReference>
<accession>A0AA40HFJ2</accession>
<comment type="subcellular location">
    <subcellularLocation>
        <location evidence="2">Cytoplasm</location>
    </subcellularLocation>
    <subcellularLocation>
        <location evidence="1">Nucleus</location>
    </subcellularLocation>
</comment>
<feature type="compositionally biased region" description="Basic and acidic residues" evidence="11">
    <location>
        <begin position="349"/>
        <end position="360"/>
    </location>
</feature>
<dbReference type="InterPro" id="IPR050825">
    <property type="entry name" value="RBM42_RBP45_47-like"/>
</dbReference>
<dbReference type="Gene3D" id="3.30.70.330">
    <property type="match status" value="1"/>
</dbReference>
<keyword evidence="7" id="KW-0539">Nucleus</keyword>
<proteinExistence type="inferred from homology"/>
<comment type="similarity">
    <text evidence="3">Belongs to the RRM RBM42 family.</text>
</comment>
<dbReference type="Proteomes" id="UP001177744">
    <property type="component" value="Unassembled WGS sequence"/>
</dbReference>
<evidence type="ECO:0000256" key="8">
    <source>
        <dbReference type="ARBA" id="ARBA00030574"/>
    </source>
</evidence>
<dbReference type="EMBL" id="JAULJE010000021">
    <property type="protein sequence ID" value="KAK1330296.1"/>
    <property type="molecule type" value="Genomic_DNA"/>
</dbReference>